<organism evidence="2">
    <name type="scientific">marine sediment metagenome</name>
    <dbReference type="NCBI Taxonomy" id="412755"/>
    <lineage>
        <taxon>unclassified sequences</taxon>
        <taxon>metagenomes</taxon>
        <taxon>ecological metagenomes</taxon>
    </lineage>
</organism>
<protein>
    <recommendedName>
        <fullName evidence="3">Phosphatidic acid phosphatase type 2/haloperoxidase domain-containing protein</fullName>
    </recommendedName>
</protein>
<sequence>MNKFAITISYISDGSFISVPIFLIVCLMAVDNKIEAINWAFLCFLFGTVVPYLYIWFLYKKKKINDMHISEKEDRIKPLVVACISYIIFFIILYVLEGPLFLKSIFAVIIVSTIILTIITYFWKICLHASGITFMVITFNILFGKWMLLMIPLIPLIGWARVRIKKHTVGQVILGTGITAIVTFLIYYNYGFINLF</sequence>
<name>X1E8C0_9ZZZZ</name>
<dbReference type="EMBL" id="BARU01000252">
    <property type="protein sequence ID" value="GAH29506.1"/>
    <property type="molecule type" value="Genomic_DNA"/>
</dbReference>
<keyword evidence="1" id="KW-1133">Transmembrane helix</keyword>
<evidence type="ECO:0000256" key="1">
    <source>
        <dbReference type="SAM" id="Phobius"/>
    </source>
</evidence>
<feature type="transmembrane region" description="Helical" evidence="1">
    <location>
        <begin position="169"/>
        <end position="190"/>
    </location>
</feature>
<proteinExistence type="predicted"/>
<comment type="caution">
    <text evidence="2">The sequence shown here is derived from an EMBL/GenBank/DDBJ whole genome shotgun (WGS) entry which is preliminary data.</text>
</comment>
<feature type="transmembrane region" description="Helical" evidence="1">
    <location>
        <begin position="36"/>
        <end position="59"/>
    </location>
</feature>
<feature type="transmembrane region" description="Helical" evidence="1">
    <location>
        <begin position="79"/>
        <end position="96"/>
    </location>
</feature>
<gene>
    <name evidence="2" type="ORF">S03H2_00965</name>
</gene>
<evidence type="ECO:0000313" key="2">
    <source>
        <dbReference type="EMBL" id="GAH29506.1"/>
    </source>
</evidence>
<feature type="transmembrane region" description="Helical" evidence="1">
    <location>
        <begin position="7"/>
        <end position="30"/>
    </location>
</feature>
<evidence type="ECO:0008006" key="3">
    <source>
        <dbReference type="Google" id="ProtNLM"/>
    </source>
</evidence>
<accession>X1E8C0</accession>
<keyword evidence="1" id="KW-0472">Membrane</keyword>
<dbReference type="AlphaFoldDB" id="X1E8C0"/>
<reference evidence="2" key="1">
    <citation type="journal article" date="2014" name="Front. Microbiol.">
        <title>High frequency of phylogenetically diverse reductive dehalogenase-homologous genes in deep subseafloor sedimentary metagenomes.</title>
        <authorList>
            <person name="Kawai M."/>
            <person name="Futagami T."/>
            <person name="Toyoda A."/>
            <person name="Takaki Y."/>
            <person name="Nishi S."/>
            <person name="Hori S."/>
            <person name="Arai W."/>
            <person name="Tsubouchi T."/>
            <person name="Morono Y."/>
            <person name="Uchiyama I."/>
            <person name="Ito T."/>
            <person name="Fujiyama A."/>
            <person name="Inagaki F."/>
            <person name="Takami H."/>
        </authorList>
    </citation>
    <scope>NUCLEOTIDE SEQUENCE</scope>
    <source>
        <strain evidence="2">Expedition CK06-06</strain>
    </source>
</reference>
<keyword evidence="1" id="KW-0812">Transmembrane</keyword>
<feature type="transmembrane region" description="Helical" evidence="1">
    <location>
        <begin position="134"/>
        <end position="157"/>
    </location>
</feature>
<feature type="transmembrane region" description="Helical" evidence="1">
    <location>
        <begin position="102"/>
        <end position="122"/>
    </location>
</feature>